<accession>A0A8D9AD81</accession>
<dbReference type="AlphaFoldDB" id="A0A8D9AD81"/>
<evidence type="ECO:0000313" key="1">
    <source>
        <dbReference type="EMBL" id="CAG6764254.1"/>
    </source>
</evidence>
<protein>
    <submittedName>
        <fullName evidence="1">Uncharacterized protein</fullName>
    </submittedName>
</protein>
<dbReference type="EMBL" id="HBUF01565242">
    <property type="protein sequence ID" value="CAG6764252.1"/>
    <property type="molecule type" value="Transcribed_RNA"/>
</dbReference>
<name>A0A8D9AD81_9HEMI</name>
<dbReference type="EMBL" id="HBUF01565244">
    <property type="protein sequence ID" value="CAG6764256.1"/>
    <property type="molecule type" value="Transcribed_RNA"/>
</dbReference>
<organism evidence="1">
    <name type="scientific">Cacopsylla melanoneura</name>
    <dbReference type="NCBI Taxonomy" id="428564"/>
    <lineage>
        <taxon>Eukaryota</taxon>
        <taxon>Metazoa</taxon>
        <taxon>Ecdysozoa</taxon>
        <taxon>Arthropoda</taxon>
        <taxon>Hexapoda</taxon>
        <taxon>Insecta</taxon>
        <taxon>Pterygota</taxon>
        <taxon>Neoptera</taxon>
        <taxon>Paraneoptera</taxon>
        <taxon>Hemiptera</taxon>
        <taxon>Sternorrhyncha</taxon>
        <taxon>Psylloidea</taxon>
        <taxon>Psyllidae</taxon>
        <taxon>Psyllinae</taxon>
        <taxon>Cacopsylla</taxon>
    </lineage>
</organism>
<reference evidence="1" key="1">
    <citation type="submission" date="2021-05" db="EMBL/GenBank/DDBJ databases">
        <authorList>
            <person name="Alioto T."/>
            <person name="Alioto T."/>
            <person name="Gomez Garrido J."/>
        </authorList>
    </citation>
    <scope>NUCLEOTIDE SEQUENCE</scope>
</reference>
<dbReference type="EMBL" id="HBUF01565243">
    <property type="protein sequence ID" value="CAG6764254.1"/>
    <property type="molecule type" value="Transcribed_RNA"/>
</dbReference>
<sequence length="110" mass="13158">MGFKDQDLAAPGWWWDDEGSHNLTQGQKIYQDILLSSQYIYKSYRFLRIVEATVYHHPPQGRDQYYINYIQEKANRSGFEIFSRGQEASVLKTESHVFVLEFYFYLYLLV</sequence>
<proteinExistence type="predicted"/>